<keyword evidence="3 6" id="KW-0808">Transferase</keyword>
<organism evidence="7 8">
    <name type="scientific">Hyphobacterium marinum</name>
    <dbReference type="NCBI Taxonomy" id="3116574"/>
    <lineage>
        <taxon>Bacteria</taxon>
        <taxon>Pseudomonadati</taxon>
        <taxon>Pseudomonadota</taxon>
        <taxon>Alphaproteobacteria</taxon>
        <taxon>Maricaulales</taxon>
        <taxon>Maricaulaceae</taxon>
        <taxon>Hyphobacterium</taxon>
    </lineage>
</organism>
<evidence type="ECO:0000256" key="1">
    <source>
        <dbReference type="ARBA" id="ARBA00001946"/>
    </source>
</evidence>
<dbReference type="SFLD" id="SFLDS00005">
    <property type="entry name" value="Isoprenoid_Synthase_Type_I"/>
    <property type="match status" value="1"/>
</dbReference>
<evidence type="ECO:0000256" key="2">
    <source>
        <dbReference type="ARBA" id="ARBA00006706"/>
    </source>
</evidence>
<dbReference type="Proteomes" id="UP001310692">
    <property type="component" value="Unassembled WGS sequence"/>
</dbReference>
<accession>A0ABU7M116</accession>
<comment type="similarity">
    <text evidence="2 6">Belongs to the FPP/GGPP synthase family.</text>
</comment>
<dbReference type="InterPro" id="IPR008949">
    <property type="entry name" value="Isoprenoid_synthase_dom_sf"/>
</dbReference>
<sequence length="339" mass="36556">MDISVKADKSAGQETNAAERLASLAWDDMREVDALILERMGSPVPLIPKLAHYLVEAGGKRIRPLITLASARMLGYEGDAQLKLAAAVEFIHTATLLHDDVVDESGLRRGKKAANVVWGNAPSVLVGDFLFARSFMLMVDAGSLSALHSLSRAASIIAEGEVRQLAAAGDIDVSVESYRAIIEAKTAALFAAAAEVSGIIADRSEAEIAALDTYGREIGLAFQLVDDMLDYGGFDADLGKNTGDDFRESKVTLPVALALENATADEREFWERVIAQKDQREGDFERAQEIIVTHGALDATLEAARVHATTAREALSIFPDNVWKQALGDLADFVVDRVY</sequence>
<dbReference type="InterPro" id="IPR033749">
    <property type="entry name" value="Polyprenyl_synt_CS"/>
</dbReference>
<proteinExistence type="inferred from homology"/>
<dbReference type="Gene3D" id="1.10.600.10">
    <property type="entry name" value="Farnesyl Diphosphate Synthase"/>
    <property type="match status" value="1"/>
</dbReference>
<evidence type="ECO:0000256" key="3">
    <source>
        <dbReference type="ARBA" id="ARBA00022679"/>
    </source>
</evidence>
<dbReference type="PROSITE" id="PS00723">
    <property type="entry name" value="POLYPRENYL_SYNTHASE_1"/>
    <property type="match status" value="1"/>
</dbReference>
<evidence type="ECO:0000256" key="6">
    <source>
        <dbReference type="RuleBase" id="RU004466"/>
    </source>
</evidence>
<keyword evidence="8" id="KW-1185">Reference proteome</keyword>
<comment type="caution">
    <text evidence="7">The sequence shown here is derived from an EMBL/GenBank/DDBJ whole genome shotgun (WGS) entry which is preliminary data.</text>
</comment>
<keyword evidence="5" id="KW-0460">Magnesium</keyword>
<dbReference type="PROSITE" id="PS00444">
    <property type="entry name" value="POLYPRENYL_SYNTHASE_2"/>
    <property type="match status" value="1"/>
</dbReference>
<dbReference type="PANTHER" id="PTHR12001:SF69">
    <property type="entry name" value="ALL TRANS-POLYPRENYL-DIPHOSPHATE SYNTHASE PDSS1"/>
    <property type="match status" value="1"/>
</dbReference>
<dbReference type="SUPFAM" id="SSF48576">
    <property type="entry name" value="Terpenoid synthases"/>
    <property type="match status" value="1"/>
</dbReference>
<dbReference type="InterPro" id="IPR000092">
    <property type="entry name" value="Polyprenyl_synt"/>
</dbReference>
<dbReference type="Pfam" id="PF00348">
    <property type="entry name" value="polyprenyl_synt"/>
    <property type="match status" value="1"/>
</dbReference>
<evidence type="ECO:0000256" key="4">
    <source>
        <dbReference type="ARBA" id="ARBA00022723"/>
    </source>
</evidence>
<dbReference type="RefSeq" id="WP_330197040.1">
    <property type="nucleotide sequence ID" value="NZ_JAZDRO010000005.1"/>
</dbReference>
<comment type="cofactor">
    <cofactor evidence="1">
        <name>Mg(2+)</name>
        <dbReference type="ChEBI" id="CHEBI:18420"/>
    </cofactor>
</comment>
<keyword evidence="4" id="KW-0479">Metal-binding</keyword>
<evidence type="ECO:0000256" key="5">
    <source>
        <dbReference type="ARBA" id="ARBA00022842"/>
    </source>
</evidence>
<evidence type="ECO:0000313" key="8">
    <source>
        <dbReference type="Proteomes" id="UP001310692"/>
    </source>
</evidence>
<dbReference type="EMBL" id="JAZDRO010000005">
    <property type="protein sequence ID" value="MEE2567478.1"/>
    <property type="molecule type" value="Genomic_DNA"/>
</dbReference>
<name>A0ABU7M116_9PROT</name>
<protein>
    <submittedName>
        <fullName evidence="7">Polyprenyl synthetase family protein</fullName>
    </submittedName>
</protein>
<reference evidence="7 8" key="1">
    <citation type="submission" date="2024-01" db="EMBL/GenBank/DDBJ databases">
        <title>Hyphobacterium bacterium isolated from marine sediment.</title>
        <authorList>
            <person name="Zhao S."/>
        </authorList>
    </citation>
    <scope>NUCLEOTIDE SEQUENCE [LARGE SCALE GENOMIC DNA]</scope>
    <source>
        <strain evidence="7 8">Y60-23</strain>
    </source>
</reference>
<gene>
    <name evidence="7" type="ORF">V0U35_12390</name>
</gene>
<dbReference type="CDD" id="cd00685">
    <property type="entry name" value="Trans_IPPS_HT"/>
    <property type="match status" value="1"/>
</dbReference>
<evidence type="ECO:0000313" key="7">
    <source>
        <dbReference type="EMBL" id="MEE2567478.1"/>
    </source>
</evidence>
<dbReference type="PANTHER" id="PTHR12001">
    <property type="entry name" value="GERANYLGERANYL PYROPHOSPHATE SYNTHASE"/>
    <property type="match status" value="1"/>
</dbReference>